<reference evidence="1" key="2">
    <citation type="submission" date="2025-05" db="UniProtKB">
        <authorList>
            <consortium name="EnsemblMetazoa"/>
        </authorList>
    </citation>
    <scope>IDENTIFICATION</scope>
    <source>
        <strain evidence="1">Foshan</strain>
    </source>
</reference>
<reference evidence="2" key="1">
    <citation type="journal article" date="2015" name="Proc. Natl. Acad. Sci. U.S.A.">
        <title>Genome sequence of the Asian Tiger mosquito, Aedes albopictus, reveals insights into its biology, genetics, and evolution.</title>
        <authorList>
            <person name="Chen X.G."/>
            <person name="Jiang X."/>
            <person name="Gu J."/>
            <person name="Xu M."/>
            <person name="Wu Y."/>
            <person name="Deng Y."/>
            <person name="Zhang C."/>
            <person name="Bonizzoni M."/>
            <person name="Dermauw W."/>
            <person name="Vontas J."/>
            <person name="Armbruster P."/>
            <person name="Huang X."/>
            <person name="Yang Y."/>
            <person name="Zhang H."/>
            <person name="He W."/>
            <person name="Peng H."/>
            <person name="Liu Y."/>
            <person name="Wu K."/>
            <person name="Chen J."/>
            <person name="Lirakis M."/>
            <person name="Topalis P."/>
            <person name="Van Leeuwen T."/>
            <person name="Hall A.B."/>
            <person name="Jiang X."/>
            <person name="Thorpe C."/>
            <person name="Mueller R.L."/>
            <person name="Sun C."/>
            <person name="Waterhouse R.M."/>
            <person name="Yan G."/>
            <person name="Tu Z.J."/>
            <person name="Fang X."/>
            <person name="James A.A."/>
        </authorList>
    </citation>
    <scope>NUCLEOTIDE SEQUENCE [LARGE SCALE GENOMIC DNA]</scope>
    <source>
        <strain evidence="2">Foshan</strain>
    </source>
</reference>
<evidence type="ECO:0000313" key="2">
    <source>
        <dbReference type="Proteomes" id="UP000069940"/>
    </source>
</evidence>
<dbReference type="EnsemblMetazoa" id="AALFPA23_002063.R1703">
    <property type="protein sequence ID" value="AALFPA23_002063.P1703"/>
    <property type="gene ID" value="AALFPA23_002063"/>
</dbReference>
<dbReference type="PANTHER" id="PTHR47150:SF5">
    <property type="entry name" value="OS07G0546750 PROTEIN"/>
    <property type="match status" value="1"/>
</dbReference>
<dbReference type="InterPro" id="IPR006912">
    <property type="entry name" value="Harbinger_derived_prot"/>
</dbReference>
<protein>
    <recommendedName>
        <fullName evidence="3">DDE Tnp4 domain-containing protein</fullName>
    </recommendedName>
</protein>
<dbReference type="Pfam" id="PF04827">
    <property type="entry name" value="Plant_tran"/>
    <property type="match status" value="1"/>
</dbReference>
<proteinExistence type="predicted"/>
<name>A0ABM1XR76_AEDAL</name>
<accession>A0ABM1XR76</accession>
<dbReference type="PANTHER" id="PTHR47150">
    <property type="entry name" value="OS12G0169200 PROTEIN"/>
    <property type="match status" value="1"/>
</dbReference>
<sequence>MKKMNFSHIVEEYADSSDDEIEFSRQLLAYSQLLTANGGSICAQQFGGSRPGKLPNINRFSDEGDVRLFKDYFAEVPVYNKKQFRRRFRMSKNLFLRIVKALERNQYFVQRPDATGKMGLSSIQKCTAALRQLAYGSPSDAIDEYVRMGESTARKCLVEFCKTVIHIFGDEYLRSPTNEDLLRLLRTGEERGFPGMLGSLDCTHWQWKNCPTAWAGQYKGKEKKPTIILEVVASYDLWIWHAFFGMPGSNNDINVLERSSIFSDLYNGKTPTINYSINNHTYSSGYYLADGIYPPLATLVQTIPSPIGQKRKHFAEMQESARKDVERVFSVLTGRFAIIKSPARLWNKETLESIMRTCIILHNMIIEDERDDSTAFDYGSLHASILGSTENTDGFSEFLARYEKVHDTTLHYQLQNDLVEHLWQIKGEDNY</sequence>
<evidence type="ECO:0008006" key="3">
    <source>
        <dbReference type="Google" id="ProtNLM"/>
    </source>
</evidence>
<organism evidence="1 2">
    <name type="scientific">Aedes albopictus</name>
    <name type="common">Asian tiger mosquito</name>
    <name type="synonym">Stegomyia albopicta</name>
    <dbReference type="NCBI Taxonomy" id="7160"/>
    <lineage>
        <taxon>Eukaryota</taxon>
        <taxon>Metazoa</taxon>
        <taxon>Ecdysozoa</taxon>
        <taxon>Arthropoda</taxon>
        <taxon>Hexapoda</taxon>
        <taxon>Insecta</taxon>
        <taxon>Pterygota</taxon>
        <taxon>Neoptera</taxon>
        <taxon>Endopterygota</taxon>
        <taxon>Diptera</taxon>
        <taxon>Nematocera</taxon>
        <taxon>Culicoidea</taxon>
        <taxon>Culicidae</taxon>
        <taxon>Culicinae</taxon>
        <taxon>Aedini</taxon>
        <taxon>Aedes</taxon>
        <taxon>Stegomyia</taxon>
    </lineage>
</organism>
<dbReference type="Proteomes" id="UP000069940">
    <property type="component" value="Unassembled WGS sequence"/>
</dbReference>
<evidence type="ECO:0000313" key="1">
    <source>
        <dbReference type="EnsemblMetazoa" id="AALFPA23_002063.P1703"/>
    </source>
</evidence>
<keyword evidence="2" id="KW-1185">Reference proteome</keyword>
<dbReference type="RefSeq" id="XP_029732097.2">
    <property type="nucleotide sequence ID" value="XM_029876237.2"/>
</dbReference>
<dbReference type="GeneID" id="115268186"/>